<keyword evidence="2" id="KW-1185">Reference proteome</keyword>
<name>T0FYB1_9LEPT</name>
<dbReference type="InterPro" id="IPR035242">
    <property type="entry name" value="DUF5329"/>
</dbReference>
<dbReference type="EMBL" id="AOHD02000001">
    <property type="protein sequence ID" value="EQA82570.1"/>
    <property type="molecule type" value="Genomic_DNA"/>
</dbReference>
<proteinExistence type="predicted"/>
<sequence length="154" mass="17770">MLKKIFGQTQNENVFNNIQETLYMKKNISYYLVFLFSFSIAAEGANDFRNDLNLLMGTLESCECKFIRNGVEHDPKEARDHMERKLKAADGRIQTIPEFIDLIGSKSSVSGKSYLVKFTDGKTKESGLWLKEKWEEIVQRKNAPVKPSNKNRKN</sequence>
<evidence type="ECO:0000313" key="2">
    <source>
        <dbReference type="Proteomes" id="UP000015445"/>
    </source>
</evidence>
<dbReference type="Pfam" id="PF17263">
    <property type="entry name" value="DUF5329"/>
    <property type="match status" value="1"/>
</dbReference>
<comment type="caution">
    <text evidence="1">The sequence shown here is derived from an EMBL/GenBank/DDBJ whole genome shotgun (WGS) entry which is preliminary data.</text>
</comment>
<evidence type="ECO:0000313" key="1">
    <source>
        <dbReference type="EMBL" id="EQA82570.1"/>
    </source>
</evidence>
<dbReference type="AlphaFoldDB" id="T0FYB1"/>
<accession>T0FYB1</accession>
<gene>
    <name evidence="1" type="ORF">LEP1GSC193_1235</name>
</gene>
<dbReference type="Proteomes" id="UP000015445">
    <property type="component" value="Unassembled WGS sequence"/>
</dbReference>
<organism evidence="1 2">
    <name type="scientific">Leptospira alstonii serovar Pingchang str. 80-412</name>
    <dbReference type="NCBI Taxonomy" id="1218564"/>
    <lineage>
        <taxon>Bacteria</taxon>
        <taxon>Pseudomonadati</taxon>
        <taxon>Spirochaetota</taxon>
        <taxon>Spirochaetia</taxon>
        <taxon>Leptospirales</taxon>
        <taxon>Leptospiraceae</taxon>
        <taxon>Leptospira</taxon>
    </lineage>
</organism>
<evidence type="ECO:0008006" key="3">
    <source>
        <dbReference type="Google" id="ProtNLM"/>
    </source>
</evidence>
<protein>
    <recommendedName>
        <fullName evidence="3">DUF5329 domain-containing protein</fullName>
    </recommendedName>
</protein>
<reference evidence="1" key="1">
    <citation type="submission" date="2013-05" db="EMBL/GenBank/DDBJ databases">
        <authorList>
            <person name="Harkins D.M."/>
            <person name="Durkin A.S."/>
            <person name="Brinkac L.M."/>
            <person name="Haft D.H."/>
            <person name="Selengut J.D."/>
            <person name="Sanka R."/>
            <person name="DePew J."/>
            <person name="Purushe J."/>
            <person name="Galloway R.L."/>
            <person name="Vinetz J.M."/>
            <person name="Sutton G.G."/>
            <person name="Nierman W.C."/>
            <person name="Fouts D.E."/>
        </authorList>
    </citation>
    <scope>NUCLEOTIDE SEQUENCE [LARGE SCALE GENOMIC DNA]</scope>
    <source>
        <strain evidence="1">80-412</strain>
    </source>
</reference>
<dbReference type="NCBIfam" id="NF007647">
    <property type="entry name" value="PRK10318.1-4"/>
    <property type="match status" value="1"/>
</dbReference>